<protein>
    <submittedName>
        <fullName evidence="1">Uncharacterized protein</fullName>
    </submittedName>
</protein>
<accession>A0ACB7ZRN0</accession>
<comment type="caution">
    <text evidence="1">The sequence shown here is derived from an EMBL/GenBank/DDBJ whole genome shotgun (WGS) entry which is preliminary data.</text>
</comment>
<dbReference type="EMBL" id="MU268926">
    <property type="protein sequence ID" value="KAH7903507.1"/>
    <property type="molecule type" value="Genomic_DNA"/>
</dbReference>
<dbReference type="Proteomes" id="UP000790377">
    <property type="component" value="Unassembled WGS sequence"/>
</dbReference>
<gene>
    <name evidence="1" type="ORF">BJ138DRAFT_1168049</name>
</gene>
<keyword evidence="2" id="KW-1185">Reference proteome</keyword>
<sequence>MPNRVYDIPRSAKSAEAWKQSDLETYNINIQFRNATTFFKTPVLPPPAIDEELLTTDFDAKTLAAEKNRKFLIYLKLAMNPKESESAIGDFAVLLFRALGYEHHSHTTRTSKGMKILICGQYKGAKTSVCVIDADSEEVLLVQENSHIEPKRDLMAAGLDPLENKIIPAVVMTGTSPIFLKIPVTTQLDKCVQCAKYPPTPTVVLAHEPEIPRPARREVEGMRPLDNRRIMLQCYEAFRQFVR</sequence>
<evidence type="ECO:0000313" key="1">
    <source>
        <dbReference type="EMBL" id="KAH7903507.1"/>
    </source>
</evidence>
<name>A0ACB7ZRN0_9AGAM</name>
<evidence type="ECO:0000313" key="2">
    <source>
        <dbReference type="Proteomes" id="UP000790377"/>
    </source>
</evidence>
<organism evidence="1 2">
    <name type="scientific">Hygrophoropsis aurantiaca</name>
    <dbReference type="NCBI Taxonomy" id="72124"/>
    <lineage>
        <taxon>Eukaryota</taxon>
        <taxon>Fungi</taxon>
        <taxon>Dikarya</taxon>
        <taxon>Basidiomycota</taxon>
        <taxon>Agaricomycotina</taxon>
        <taxon>Agaricomycetes</taxon>
        <taxon>Agaricomycetidae</taxon>
        <taxon>Boletales</taxon>
        <taxon>Coniophorineae</taxon>
        <taxon>Hygrophoropsidaceae</taxon>
        <taxon>Hygrophoropsis</taxon>
    </lineage>
</organism>
<proteinExistence type="predicted"/>
<reference evidence="1" key="1">
    <citation type="journal article" date="2021" name="New Phytol.">
        <title>Evolutionary innovations through gain and loss of genes in the ectomycorrhizal Boletales.</title>
        <authorList>
            <person name="Wu G."/>
            <person name="Miyauchi S."/>
            <person name="Morin E."/>
            <person name="Kuo A."/>
            <person name="Drula E."/>
            <person name="Varga T."/>
            <person name="Kohler A."/>
            <person name="Feng B."/>
            <person name="Cao Y."/>
            <person name="Lipzen A."/>
            <person name="Daum C."/>
            <person name="Hundley H."/>
            <person name="Pangilinan J."/>
            <person name="Johnson J."/>
            <person name="Barry K."/>
            <person name="LaButti K."/>
            <person name="Ng V."/>
            <person name="Ahrendt S."/>
            <person name="Min B."/>
            <person name="Choi I.G."/>
            <person name="Park H."/>
            <person name="Plett J.M."/>
            <person name="Magnuson J."/>
            <person name="Spatafora J.W."/>
            <person name="Nagy L.G."/>
            <person name="Henrissat B."/>
            <person name="Grigoriev I.V."/>
            <person name="Yang Z.L."/>
            <person name="Xu J."/>
            <person name="Martin F.M."/>
        </authorList>
    </citation>
    <scope>NUCLEOTIDE SEQUENCE</scope>
    <source>
        <strain evidence="1">ATCC 28755</strain>
    </source>
</reference>